<gene>
    <name evidence="2" type="ORF">E2C01_099562</name>
</gene>
<dbReference type="AlphaFoldDB" id="A0A5B7KB32"/>
<keyword evidence="3" id="KW-1185">Reference proteome</keyword>
<dbReference type="EMBL" id="VSRR010138515">
    <property type="protein sequence ID" value="MPD03904.1"/>
    <property type="molecule type" value="Genomic_DNA"/>
</dbReference>
<feature type="compositionally biased region" description="Basic and acidic residues" evidence="1">
    <location>
        <begin position="58"/>
        <end position="72"/>
    </location>
</feature>
<comment type="caution">
    <text evidence="2">The sequence shown here is derived from an EMBL/GenBank/DDBJ whole genome shotgun (WGS) entry which is preliminary data.</text>
</comment>
<reference evidence="2 3" key="1">
    <citation type="submission" date="2019-05" db="EMBL/GenBank/DDBJ databases">
        <title>Another draft genome of Portunus trituberculatus and its Hox gene families provides insights of decapod evolution.</title>
        <authorList>
            <person name="Jeong J.-H."/>
            <person name="Song I."/>
            <person name="Kim S."/>
            <person name="Choi T."/>
            <person name="Kim D."/>
            <person name="Ryu S."/>
            <person name="Kim W."/>
        </authorList>
    </citation>
    <scope>NUCLEOTIDE SEQUENCE [LARGE SCALE GENOMIC DNA]</scope>
    <source>
        <tissue evidence="2">Muscle</tissue>
    </source>
</reference>
<evidence type="ECO:0000313" key="2">
    <source>
        <dbReference type="EMBL" id="MPD03904.1"/>
    </source>
</evidence>
<proteinExistence type="predicted"/>
<dbReference type="Proteomes" id="UP000324222">
    <property type="component" value="Unassembled WGS sequence"/>
</dbReference>
<evidence type="ECO:0000313" key="3">
    <source>
        <dbReference type="Proteomes" id="UP000324222"/>
    </source>
</evidence>
<feature type="region of interest" description="Disordered" evidence="1">
    <location>
        <begin position="39"/>
        <end position="72"/>
    </location>
</feature>
<sequence length="72" mass="8349">MHCVWARREVLVSEWVLLHPLIPPYPLSVLLRCPKELVPAPPRPTLPRSAPRNQPSIHQDERSILWREGGKK</sequence>
<evidence type="ECO:0000256" key="1">
    <source>
        <dbReference type="SAM" id="MobiDB-lite"/>
    </source>
</evidence>
<organism evidence="2 3">
    <name type="scientific">Portunus trituberculatus</name>
    <name type="common">Swimming crab</name>
    <name type="synonym">Neptunus trituberculatus</name>
    <dbReference type="NCBI Taxonomy" id="210409"/>
    <lineage>
        <taxon>Eukaryota</taxon>
        <taxon>Metazoa</taxon>
        <taxon>Ecdysozoa</taxon>
        <taxon>Arthropoda</taxon>
        <taxon>Crustacea</taxon>
        <taxon>Multicrustacea</taxon>
        <taxon>Malacostraca</taxon>
        <taxon>Eumalacostraca</taxon>
        <taxon>Eucarida</taxon>
        <taxon>Decapoda</taxon>
        <taxon>Pleocyemata</taxon>
        <taxon>Brachyura</taxon>
        <taxon>Eubrachyura</taxon>
        <taxon>Portunoidea</taxon>
        <taxon>Portunidae</taxon>
        <taxon>Portuninae</taxon>
        <taxon>Portunus</taxon>
    </lineage>
</organism>
<protein>
    <submittedName>
        <fullName evidence="2">Uncharacterized protein</fullName>
    </submittedName>
</protein>
<name>A0A5B7KB32_PORTR</name>
<accession>A0A5B7KB32</accession>